<dbReference type="InterPro" id="IPR058594">
    <property type="entry name" value="PB1-like_dom_pln"/>
</dbReference>
<sequence length="203" mass="23784">MASESFLWVVRKSSDYLDLYDTYGMFLLLKSVGNKKYFTMMLHHGGTFEYYPNHEYDGGKVDYVDFIEVETFSPEVFHSILCSFGYDVATTYAYSLVSFAPLDVGLNKLAYWNDFINFVKKVKTEVYLEHNQTTVTNFFPKTLNFASNSYLSTKLYSIVASNPKITVWEARIMLFDKFNFWINVDKLIEALDYTKYQVNLLRK</sequence>
<protein>
    <recommendedName>
        <fullName evidence="1">PB1-like domain-containing protein</fullName>
    </recommendedName>
</protein>
<evidence type="ECO:0000259" key="1">
    <source>
        <dbReference type="Pfam" id="PF26130"/>
    </source>
</evidence>
<accession>A0A9R1UDM2</accession>
<dbReference type="EMBL" id="NBSK02000009">
    <property type="protein sequence ID" value="KAJ0185153.1"/>
    <property type="molecule type" value="Genomic_DNA"/>
</dbReference>
<dbReference type="Pfam" id="PF26130">
    <property type="entry name" value="PB1-like"/>
    <property type="match status" value="1"/>
</dbReference>
<evidence type="ECO:0000313" key="3">
    <source>
        <dbReference type="Proteomes" id="UP000235145"/>
    </source>
</evidence>
<organism evidence="2 3">
    <name type="scientific">Lactuca sativa</name>
    <name type="common">Garden lettuce</name>
    <dbReference type="NCBI Taxonomy" id="4236"/>
    <lineage>
        <taxon>Eukaryota</taxon>
        <taxon>Viridiplantae</taxon>
        <taxon>Streptophyta</taxon>
        <taxon>Embryophyta</taxon>
        <taxon>Tracheophyta</taxon>
        <taxon>Spermatophyta</taxon>
        <taxon>Magnoliopsida</taxon>
        <taxon>eudicotyledons</taxon>
        <taxon>Gunneridae</taxon>
        <taxon>Pentapetalae</taxon>
        <taxon>asterids</taxon>
        <taxon>campanulids</taxon>
        <taxon>Asterales</taxon>
        <taxon>Asteraceae</taxon>
        <taxon>Cichorioideae</taxon>
        <taxon>Cichorieae</taxon>
        <taxon>Lactucinae</taxon>
        <taxon>Lactuca</taxon>
    </lineage>
</organism>
<dbReference type="Proteomes" id="UP000235145">
    <property type="component" value="Unassembled WGS sequence"/>
</dbReference>
<dbReference type="AlphaFoldDB" id="A0A9R1UDM2"/>
<reference evidence="2 3" key="1">
    <citation type="journal article" date="2017" name="Nat. Commun.">
        <title>Genome assembly with in vitro proximity ligation data and whole-genome triplication in lettuce.</title>
        <authorList>
            <person name="Reyes-Chin-Wo S."/>
            <person name="Wang Z."/>
            <person name="Yang X."/>
            <person name="Kozik A."/>
            <person name="Arikit S."/>
            <person name="Song C."/>
            <person name="Xia L."/>
            <person name="Froenicke L."/>
            <person name="Lavelle D.O."/>
            <person name="Truco M.J."/>
            <person name="Xia R."/>
            <person name="Zhu S."/>
            <person name="Xu C."/>
            <person name="Xu H."/>
            <person name="Xu X."/>
            <person name="Cox K."/>
            <person name="Korf I."/>
            <person name="Meyers B.C."/>
            <person name="Michelmore R.W."/>
        </authorList>
    </citation>
    <scope>NUCLEOTIDE SEQUENCE [LARGE SCALE GENOMIC DNA]</scope>
    <source>
        <strain evidence="3">cv. Salinas</strain>
        <tissue evidence="2">Seedlings</tissue>
    </source>
</reference>
<keyword evidence="3" id="KW-1185">Reference proteome</keyword>
<feature type="domain" description="PB1-like" evidence="1">
    <location>
        <begin position="36"/>
        <end position="125"/>
    </location>
</feature>
<comment type="caution">
    <text evidence="2">The sequence shown here is derived from an EMBL/GenBank/DDBJ whole genome shotgun (WGS) entry which is preliminary data.</text>
</comment>
<gene>
    <name evidence="2" type="ORF">LSAT_V11C900496150</name>
</gene>
<proteinExistence type="predicted"/>
<name>A0A9R1UDM2_LACSA</name>
<evidence type="ECO:0000313" key="2">
    <source>
        <dbReference type="EMBL" id="KAJ0185153.1"/>
    </source>
</evidence>